<dbReference type="Proteomes" id="UP001231189">
    <property type="component" value="Unassembled WGS sequence"/>
</dbReference>
<accession>A0AAD8X5W1</accession>
<dbReference type="SUPFAM" id="SSF53474">
    <property type="entry name" value="alpha/beta-Hydrolases"/>
    <property type="match status" value="1"/>
</dbReference>
<proteinExistence type="inferred from homology"/>
<evidence type="ECO:0000256" key="2">
    <source>
        <dbReference type="ARBA" id="ARBA00022729"/>
    </source>
</evidence>
<dbReference type="PRINTS" id="PR00724">
    <property type="entry name" value="CRBOXYPTASEC"/>
</dbReference>
<dbReference type="FunFam" id="3.40.50.1820:FF:000581">
    <property type="entry name" value="Os11g0431400 protein"/>
    <property type="match status" value="1"/>
</dbReference>
<dbReference type="GO" id="GO:0004185">
    <property type="term" value="F:serine-type carboxypeptidase activity"/>
    <property type="evidence" value="ECO:0007669"/>
    <property type="project" value="InterPro"/>
</dbReference>
<sequence>MAAQLQVSQPLRLVFVLCFFYALASRSGSADAAPTLVDSPPGFDGKLPFRLETGYVTVDEENGAELFYYFIESEGDPRRDPLLLFIPGGDRCTVLQALLLEIGPLKFIIEPYDGTTIPRLQYHPYSWTKAASVLFLDSPVGAGFSFSRNPKGYDVGDVTSTLQVKKFLTKWFTEHPDYLANPFYVGGSSRSGKIVPFLAQIISEDIEAGIKPIVNLKGYLVGNPNTGESIDDDSKVPYLHGVGIIPDQLYESIMENCQGEDRTKPRSILCAQDLRRFNGLYDEIDERHILYKKCTNVSIGHIDLTTERKILTEETRVAKHPPLRPPMDCQQGYAKYLSYYWANLNITRESLGIKKGSKDEWVMCDQNSLPYSPDIMSSIKYHRNVTSKGYRVLVYSGDHDALVPFLGTQSWVRSLNFPVLDEWRAWHLDGQSAGFSITYKNNMTFATIKGGGHNAPEDQPERGFAMFSRWISGDPL</sequence>
<dbReference type="GO" id="GO:0016747">
    <property type="term" value="F:acyltransferase activity, transferring groups other than amino-acyl groups"/>
    <property type="evidence" value="ECO:0007669"/>
    <property type="project" value="TreeGrafter"/>
</dbReference>
<evidence type="ECO:0000313" key="6">
    <source>
        <dbReference type="Proteomes" id="UP001231189"/>
    </source>
</evidence>
<dbReference type="PANTHER" id="PTHR11802:SF46">
    <property type="entry name" value="CARBOXYPEPTIDASE"/>
    <property type="match status" value="1"/>
</dbReference>
<feature type="chain" id="PRO_5042075344" evidence="4">
    <location>
        <begin position="33"/>
        <end position="476"/>
    </location>
</feature>
<dbReference type="GO" id="GO:0019748">
    <property type="term" value="P:secondary metabolic process"/>
    <property type="evidence" value="ECO:0007669"/>
    <property type="project" value="TreeGrafter"/>
</dbReference>
<evidence type="ECO:0000256" key="1">
    <source>
        <dbReference type="ARBA" id="ARBA00009431"/>
    </source>
</evidence>
<dbReference type="EMBL" id="JAUUTY010000001">
    <property type="protein sequence ID" value="KAK1697816.1"/>
    <property type="molecule type" value="Genomic_DNA"/>
</dbReference>
<comment type="caution">
    <text evidence="5">The sequence shown here is derived from an EMBL/GenBank/DDBJ whole genome shotgun (WGS) entry which is preliminary data.</text>
</comment>
<evidence type="ECO:0000313" key="5">
    <source>
        <dbReference type="EMBL" id="KAK1697816.1"/>
    </source>
</evidence>
<dbReference type="GO" id="GO:0006508">
    <property type="term" value="P:proteolysis"/>
    <property type="evidence" value="ECO:0007669"/>
    <property type="project" value="InterPro"/>
</dbReference>
<keyword evidence="2 4" id="KW-0732">Signal</keyword>
<dbReference type="InterPro" id="IPR029058">
    <property type="entry name" value="AB_hydrolase_fold"/>
</dbReference>
<protein>
    <submittedName>
        <fullName evidence="5">Uncharacterized protein</fullName>
    </submittedName>
</protein>
<feature type="signal peptide" evidence="4">
    <location>
        <begin position="1"/>
        <end position="32"/>
    </location>
</feature>
<dbReference type="PANTHER" id="PTHR11802">
    <property type="entry name" value="SERINE PROTEASE FAMILY S10 SERINE CARBOXYPEPTIDASE"/>
    <property type="match status" value="1"/>
</dbReference>
<dbReference type="Gene3D" id="3.40.50.12670">
    <property type="match status" value="1"/>
</dbReference>
<reference evidence="5" key="1">
    <citation type="submission" date="2023-07" db="EMBL/GenBank/DDBJ databases">
        <title>A chromosome-level genome assembly of Lolium multiflorum.</title>
        <authorList>
            <person name="Chen Y."/>
            <person name="Copetti D."/>
            <person name="Kolliker R."/>
            <person name="Studer B."/>
        </authorList>
    </citation>
    <scope>NUCLEOTIDE SEQUENCE</scope>
    <source>
        <strain evidence="5">02402/16</strain>
        <tissue evidence="5">Leaf</tissue>
    </source>
</reference>
<keyword evidence="6" id="KW-1185">Reference proteome</keyword>
<dbReference type="Gene3D" id="3.40.50.1820">
    <property type="entry name" value="alpha/beta hydrolase"/>
    <property type="match status" value="1"/>
</dbReference>
<evidence type="ECO:0000256" key="4">
    <source>
        <dbReference type="SAM" id="SignalP"/>
    </source>
</evidence>
<keyword evidence="3" id="KW-0325">Glycoprotein</keyword>
<dbReference type="Pfam" id="PF00450">
    <property type="entry name" value="Peptidase_S10"/>
    <property type="match status" value="1"/>
</dbReference>
<organism evidence="5 6">
    <name type="scientific">Lolium multiflorum</name>
    <name type="common">Italian ryegrass</name>
    <name type="synonym">Lolium perenne subsp. multiflorum</name>
    <dbReference type="NCBI Taxonomy" id="4521"/>
    <lineage>
        <taxon>Eukaryota</taxon>
        <taxon>Viridiplantae</taxon>
        <taxon>Streptophyta</taxon>
        <taxon>Embryophyta</taxon>
        <taxon>Tracheophyta</taxon>
        <taxon>Spermatophyta</taxon>
        <taxon>Magnoliopsida</taxon>
        <taxon>Liliopsida</taxon>
        <taxon>Poales</taxon>
        <taxon>Poaceae</taxon>
        <taxon>BOP clade</taxon>
        <taxon>Pooideae</taxon>
        <taxon>Poodae</taxon>
        <taxon>Poeae</taxon>
        <taxon>Poeae Chloroplast Group 2 (Poeae type)</taxon>
        <taxon>Loliodinae</taxon>
        <taxon>Loliinae</taxon>
        <taxon>Lolium</taxon>
    </lineage>
</organism>
<dbReference type="InterPro" id="IPR001563">
    <property type="entry name" value="Peptidase_S10"/>
</dbReference>
<dbReference type="FunFam" id="3.40.50.12670:FF:000001">
    <property type="entry name" value="Carboxypeptidase"/>
    <property type="match status" value="1"/>
</dbReference>
<gene>
    <name evidence="5" type="ORF">QYE76_014513</name>
</gene>
<dbReference type="AlphaFoldDB" id="A0AAD8X5W1"/>
<evidence type="ECO:0000256" key="3">
    <source>
        <dbReference type="ARBA" id="ARBA00023180"/>
    </source>
</evidence>
<name>A0AAD8X5W1_LOLMU</name>
<comment type="similarity">
    <text evidence="1">Belongs to the peptidase S10 family.</text>
</comment>